<reference evidence="1" key="1">
    <citation type="submission" date="2014-09" db="EMBL/GenBank/DDBJ databases">
        <authorList>
            <person name="Magalhaes I.L.F."/>
            <person name="Oliveira U."/>
            <person name="Santos F.R."/>
            <person name="Vidigal T.H.D.A."/>
            <person name="Brescovit A.D."/>
            <person name="Santos A.J."/>
        </authorList>
    </citation>
    <scope>NUCLEOTIDE SEQUENCE</scope>
    <source>
        <tissue evidence="1">Shoot tissue taken approximately 20 cm above the soil surface</tissue>
    </source>
</reference>
<organism evidence="1">
    <name type="scientific">Arundo donax</name>
    <name type="common">Giant reed</name>
    <name type="synonym">Donax arundinaceus</name>
    <dbReference type="NCBI Taxonomy" id="35708"/>
    <lineage>
        <taxon>Eukaryota</taxon>
        <taxon>Viridiplantae</taxon>
        <taxon>Streptophyta</taxon>
        <taxon>Embryophyta</taxon>
        <taxon>Tracheophyta</taxon>
        <taxon>Spermatophyta</taxon>
        <taxon>Magnoliopsida</taxon>
        <taxon>Liliopsida</taxon>
        <taxon>Poales</taxon>
        <taxon>Poaceae</taxon>
        <taxon>PACMAD clade</taxon>
        <taxon>Arundinoideae</taxon>
        <taxon>Arundineae</taxon>
        <taxon>Arundo</taxon>
    </lineage>
</organism>
<protein>
    <submittedName>
        <fullName evidence="1">Uncharacterized protein</fullName>
    </submittedName>
</protein>
<evidence type="ECO:0000313" key="1">
    <source>
        <dbReference type="EMBL" id="JAE28988.1"/>
    </source>
</evidence>
<accession>A0A0A9H7X3</accession>
<proteinExistence type="predicted"/>
<dbReference type="EMBL" id="GBRH01168908">
    <property type="protein sequence ID" value="JAE28988.1"/>
    <property type="molecule type" value="Transcribed_RNA"/>
</dbReference>
<name>A0A0A9H7X3_ARUDO</name>
<sequence length="66" mass="7580">MLLGVLRRGRRLLMTNSIHLAEMLSLLACSQRSTSVNASPWMLMKRFLAMSSDKTWMMIMMPSEMS</sequence>
<reference evidence="1" key="2">
    <citation type="journal article" date="2015" name="Data Brief">
        <title>Shoot transcriptome of the giant reed, Arundo donax.</title>
        <authorList>
            <person name="Barrero R.A."/>
            <person name="Guerrero F.D."/>
            <person name="Moolhuijzen P."/>
            <person name="Goolsby J.A."/>
            <person name="Tidwell J."/>
            <person name="Bellgard S.E."/>
            <person name="Bellgard M.I."/>
        </authorList>
    </citation>
    <scope>NUCLEOTIDE SEQUENCE</scope>
    <source>
        <tissue evidence="1">Shoot tissue taken approximately 20 cm above the soil surface</tissue>
    </source>
</reference>
<dbReference type="AlphaFoldDB" id="A0A0A9H7X3"/>